<dbReference type="InterPro" id="IPR002347">
    <property type="entry name" value="SDR_fam"/>
</dbReference>
<dbReference type="Proteomes" id="UP000250266">
    <property type="component" value="Unassembled WGS sequence"/>
</dbReference>
<evidence type="ECO:0000313" key="2">
    <source>
        <dbReference type="EMBL" id="OCK79562.1"/>
    </source>
</evidence>
<evidence type="ECO:0000313" key="3">
    <source>
        <dbReference type="Proteomes" id="UP000250266"/>
    </source>
</evidence>
<proteinExistence type="predicted"/>
<dbReference type="PANTHER" id="PTHR43157:SF31">
    <property type="entry name" value="PHOSPHATIDYLINOSITOL-GLYCAN BIOSYNTHESIS CLASS F PROTEIN"/>
    <property type="match status" value="1"/>
</dbReference>
<dbReference type="InterPro" id="IPR036291">
    <property type="entry name" value="NAD(P)-bd_dom_sf"/>
</dbReference>
<sequence length="329" mass="35638">MTHWILQVIYSQYFVTLPFPTKSWAGKTVIVTGASGGLGFEAARHFARLGAAKVIIAARSSSKSEAAKHDIEASTQCGADVVECWPLDLCSYDSVKAFAQRCHGLPRLDAMVENAGVSLTKFGTAEGDETTVTVNVISTFLLALLALPKMKETARQFNTRPTLSIVTSEVHQATRFPELASLAPGESIFDSLADESKARMSARYAVTKLLEVLAAREMVASKASRPDYPVTINLLNPGLCHSELAREMPVVSRIFNFVLWARPTEVGSRTLVSAAGMGRESHGQYLSDCDIAPVGVLVRSPAGKEMQVKVWKDLSQRLEGISPGILQNL</sequence>
<keyword evidence="3" id="KW-1185">Reference proteome</keyword>
<dbReference type="PRINTS" id="PR00081">
    <property type="entry name" value="GDHRDH"/>
</dbReference>
<dbReference type="Gene3D" id="3.40.50.720">
    <property type="entry name" value="NAD(P)-binding Rossmann-like Domain"/>
    <property type="match status" value="1"/>
</dbReference>
<dbReference type="Pfam" id="PF00106">
    <property type="entry name" value="adh_short"/>
    <property type="match status" value="1"/>
</dbReference>
<dbReference type="EMBL" id="KV744998">
    <property type="protein sequence ID" value="OCK79562.1"/>
    <property type="molecule type" value="Genomic_DNA"/>
</dbReference>
<dbReference type="GO" id="GO:0016491">
    <property type="term" value="F:oxidoreductase activity"/>
    <property type="evidence" value="ECO:0007669"/>
    <property type="project" value="UniProtKB-KW"/>
</dbReference>
<organism evidence="2 3">
    <name type="scientific">Lepidopterella palustris CBS 459.81</name>
    <dbReference type="NCBI Taxonomy" id="1314670"/>
    <lineage>
        <taxon>Eukaryota</taxon>
        <taxon>Fungi</taxon>
        <taxon>Dikarya</taxon>
        <taxon>Ascomycota</taxon>
        <taxon>Pezizomycotina</taxon>
        <taxon>Dothideomycetes</taxon>
        <taxon>Pleosporomycetidae</taxon>
        <taxon>Mytilinidiales</taxon>
        <taxon>Argynnaceae</taxon>
        <taxon>Lepidopterella</taxon>
    </lineage>
</organism>
<dbReference type="PANTHER" id="PTHR43157">
    <property type="entry name" value="PHOSPHATIDYLINOSITOL-GLYCAN BIOSYNTHESIS CLASS F PROTEIN-RELATED"/>
    <property type="match status" value="1"/>
</dbReference>
<gene>
    <name evidence="2" type="ORF">K432DRAFT_405449</name>
</gene>
<evidence type="ECO:0000256" key="1">
    <source>
        <dbReference type="ARBA" id="ARBA00023002"/>
    </source>
</evidence>
<protein>
    <submittedName>
        <fullName evidence="2">Short-chain dehydrogenase/reductase</fullName>
    </submittedName>
</protein>
<dbReference type="OrthoDB" id="542013at2759"/>
<accession>A0A8E2JEM3</accession>
<dbReference type="AlphaFoldDB" id="A0A8E2JEM3"/>
<reference evidence="2 3" key="1">
    <citation type="journal article" date="2016" name="Nat. Commun.">
        <title>Ectomycorrhizal ecology is imprinted in the genome of the dominant symbiotic fungus Cenococcum geophilum.</title>
        <authorList>
            <consortium name="DOE Joint Genome Institute"/>
            <person name="Peter M."/>
            <person name="Kohler A."/>
            <person name="Ohm R.A."/>
            <person name="Kuo A."/>
            <person name="Krutzmann J."/>
            <person name="Morin E."/>
            <person name="Arend M."/>
            <person name="Barry K.W."/>
            <person name="Binder M."/>
            <person name="Choi C."/>
            <person name="Clum A."/>
            <person name="Copeland A."/>
            <person name="Grisel N."/>
            <person name="Haridas S."/>
            <person name="Kipfer T."/>
            <person name="LaButti K."/>
            <person name="Lindquist E."/>
            <person name="Lipzen A."/>
            <person name="Maire R."/>
            <person name="Meier B."/>
            <person name="Mihaltcheva S."/>
            <person name="Molinier V."/>
            <person name="Murat C."/>
            <person name="Poggeler S."/>
            <person name="Quandt C.A."/>
            <person name="Sperisen C."/>
            <person name="Tritt A."/>
            <person name="Tisserant E."/>
            <person name="Crous P.W."/>
            <person name="Henrissat B."/>
            <person name="Nehls U."/>
            <person name="Egli S."/>
            <person name="Spatafora J.W."/>
            <person name="Grigoriev I.V."/>
            <person name="Martin F.M."/>
        </authorList>
    </citation>
    <scope>NUCLEOTIDE SEQUENCE [LARGE SCALE GENOMIC DNA]</scope>
    <source>
        <strain evidence="2 3">CBS 459.81</strain>
    </source>
</reference>
<dbReference type="SUPFAM" id="SSF51735">
    <property type="entry name" value="NAD(P)-binding Rossmann-fold domains"/>
    <property type="match status" value="1"/>
</dbReference>
<name>A0A8E2JEM3_9PEZI</name>
<keyword evidence="1" id="KW-0560">Oxidoreductase</keyword>